<protein>
    <submittedName>
        <fullName evidence="5">Alpha/Beta hydrolase protein</fullName>
    </submittedName>
</protein>
<dbReference type="GO" id="GO:0016787">
    <property type="term" value="F:hydrolase activity"/>
    <property type="evidence" value="ECO:0007669"/>
    <property type="project" value="UniProtKB-KW"/>
</dbReference>
<evidence type="ECO:0000313" key="5">
    <source>
        <dbReference type="EMBL" id="KAK4225447.1"/>
    </source>
</evidence>
<comment type="similarity">
    <text evidence="1">Belongs to the AB hydrolase superfamily. Lipase family. Class 3 subfamily.</text>
</comment>
<dbReference type="PANTHER" id="PTHR45856">
    <property type="entry name" value="ALPHA/BETA-HYDROLASES SUPERFAMILY PROTEIN"/>
    <property type="match status" value="1"/>
</dbReference>
<organism evidence="5 6">
    <name type="scientific">Podospora fimiseda</name>
    <dbReference type="NCBI Taxonomy" id="252190"/>
    <lineage>
        <taxon>Eukaryota</taxon>
        <taxon>Fungi</taxon>
        <taxon>Dikarya</taxon>
        <taxon>Ascomycota</taxon>
        <taxon>Pezizomycotina</taxon>
        <taxon>Sordariomycetes</taxon>
        <taxon>Sordariomycetidae</taxon>
        <taxon>Sordariales</taxon>
        <taxon>Podosporaceae</taxon>
        <taxon>Podospora</taxon>
    </lineage>
</organism>
<comment type="catalytic activity">
    <reaction evidence="2">
        <text>a diacylglycerol + H2O = a monoacylglycerol + a fatty acid + H(+)</text>
        <dbReference type="Rhea" id="RHEA:32731"/>
        <dbReference type="ChEBI" id="CHEBI:15377"/>
        <dbReference type="ChEBI" id="CHEBI:15378"/>
        <dbReference type="ChEBI" id="CHEBI:17408"/>
        <dbReference type="ChEBI" id="CHEBI:18035"/>
        <dbReference type="ChEBI" id="CHEBI:28868"/>
    </reaction>
</comment>
<dbReference type="Gene3D" id="3.40.50.1820">
    <property type="entry name" value="alpha/beta hydrolase"/>
    <property type="match status" value="1"/>
</dbReference>
<evidence type="ECO:0000256" key="2">
    <source>
        <dbReference type="ARBA" id="ARBA00047591"/>
    </source>
</evidence>
<accession>A0AAN7BLF6</accession>
<reference evidence="5" key="1">
    <citation type="journal article" date="2023" name="Mol. Phylogenet. Evol.">
        <title>Genome-scale phylogeny and comparative genomics of the fungal order Sordariales.</title>
        <authorList>
            <person name="Hensen N."/>
            <person name="Bonometti L."/>
            <person name="Westerberg I."/>
            <person name="Brannstrom I.O."/>
            <person name="Guillou S."/>
            <person name="Cros-Aarteil S."/>
            <person name="Calhoun S."/>
            <person name="Haridas S."/>
            <person name="Kuo A."/>
            <person name="Mondo S."/>
            <person name="Pangilinan J."/>
            <person name="Riley R."/>
            <person name="LaButti K."/>
            <person name="Andreopoulos B."/>
            <person name="Lipzen A."/>
            <person name="Chen C."/>
            <person name="Yan M."/>
            <person name="Daum C."/>
            <person name="Ng V."/>
            <person name="Clum A."/>
            <person name="Steindorff A."/>
            <person name="Ohm R.A."/>
            <person name="Martin F."/>
            <person name="Silar P."/>
            <person name="Natvig D.O."/>
            <person name="Lalanne C."/>
            <person name="Gautier V."/>
            <person name="Ament-Velasquez S.L."/>
            <person name="Kruys A."/>
            <person name="Hutchinson M.I."/>
            <person name="Powell A.J."/>
            <person name="Barry K."/>
            <person name="Miller A.N."/>
            <person name="Grigoriev I.V."/>
            <person name="Debuchy R."/>
            <person name="Gladieux P."/>
            <person name="Hiltunen Thoren M."/>
            <person name="Johannesson H."/>
        </authorList>
    </citation>
    <scope>NUCLEOTIDE SEQUENCE</scope>
    <source>
        <strain evidence="5">CBS 990.96</strain>
    </source>
</reference>
<evidence type="ECO:0000256" key="1">
    <source>
        <dbReference type="ARBA" id="ARBA00043996"/>
    </source>
</evidence>
<sequence>MGLFRIVKKHPKITATASRSAATLPASGFTFIDNSQGASAATAELSDALGTALNQIDLDGNPVDRLRALFQKLDTEAIKYTNSKISDADVKKYQCEIAPSLAQLISATWTCALATYTQSSSSGQIPDSPHHQFLLDHVVSASLGGTFKAMTTHIVSTLNSSTNQKLEPFFPALIIAIRGTASAADGIVNLNGEPRDATKFLVCFPRNTTERISAHSGFLAAANTLSEIVEARICSRPASDDHHVIFTGHSAGGAVATLLYLRFKKLFGNERRISCLTFGAPPCVSAFGAEDQIDNGPNGVHLNIVNEFDMVSRVDGPYILNMVNLLRGMYGMNGLTPEEPAKGGGGELKAAMTWSSEETQYGGSSEGGIWCLPPSLYRHVGKIVVLAIRLEGEGEEDEGVMRALDVPKEVLEGLLFCRLEVHKRVKYAERVKLLEEGKVNGGLAKCG</sequence>
<comment type="catalytic activity">
    <reaction evidence="3">
        <text>a monoacylglycerol + H2O = glycerol + a fatty acid + H(+)</text>
        <dbReference type="Rhea" id="RHEA:15245"/>
        <dbReference type="ChEBI" id="CHEBI:15377"/>
        <dbReference type="ChEBI" id="CHEBI:15378"/>
        <dbReference type="ChEBI" id="CHEBI:17408"/>
        <dbReference type="ChEBI" id="CHEBI:17754"/>
        <dbReference type="ChEBI" id="CHEBI:28868"/>
    </reaction>
</comment>
<name>A0AAN7BLF6_9PEZI</name>
<dbReference type="GO" id="GO:0006629">
    <property type="term" value="P:lipid metabolic process"/>
    <property type="evidence" value="ECO:0007669"/>
    <property type="project" value="InterPro"/>
</dbReference>
<dbReference type="PANTHER" id="PTHR45856:SF21">
    <property type="entry name" value="FUNGAL LIPASE-LIKE DOMAIN-CONTAINING PROTEIN"/>
    <property type="match status" value="1"/>
</dbReference>
<comment type="caution">
    <text evidence="5">The sequence shown here is derived from an EMBL/GenBank/DDBJ whole genome shotgun (WGS) entry which is preliminary data.</text>
</comment>
<dbReference type="SUPFAM" id="SSF53474">
    <property type="entry name" value="alpha/beta-Hydrolases"/>
    <property type="match status" value="1"/>
</dbReference>
<feature type="domain" description="Fungal lipase-type" evidence="4">
    <location>
        <begin position="174"/>
        <end position="314"/>
    </location>
</feature>
<dbReference type="AlphaFoldDB" id="A0AAN7BLF6"/>
<evidence type="ECO:0000256" key="3">
    <source>
        <dbReference type="ARBA" id="ARBA00048461"/>
    </source>
</evidence>
<evidence type="ECO:0000313" key="6">
    <source>
        <dbReference type="Proteomes" id="UP001301958"/>
    </source>
</evidence>
<dbReference type="Pfam" id="PF01764">
    <property type="entry name" value="Lipase_3"/>
    <property type="match status" value="1"/>
</dbReference>
<keyword evidence="5" id="KW-0378">Hydrolase</keyword>
<keyword evidence="6" id="KW-1185">Reference proteome</keyword>
<evidence type="ECO:0000259" key="4">
    <source>
        <dbReference type="Pfam" id="PF01764"/>
    </source>
</evidence>
<dbReference type="CDD" id="cd00519">
    <property type="entry name" value="Lipase_3"/>
    <property type="match status" value="1"/>
</dbReference>
<gene>
    <name evidence="5" type="ORF">QBC38DRAFT_368765</name>
</gene>
<dbReference type="InterPro" id="IPR002921">
    <property type="entry name" value="Fungal_lipase-type"/>
</dbReference>
<dbReference type="InterPro" id="IPR051218">
    <property type="entry name" value="Sec_MonoDiacylglyc_Lipase"/>
</dbReference>
<dbReference type="InterPro" id="IPR029058">
    <property type="entry name" value="AB_hydrolase_fold"/>
</dbReference>
<dbReference type="Proteomes" id="UP001301958">
    <property type="component" value="Unassembled WGS sequence"/>
</dbReference>
<proteinExistence type="inferred from homology"/>
<reference evidence="5" key="2">
    <citation type="submission" date="2023-05" db="EMBL/GenBank/DDBJ databases">
        <authorList>
            <consortium name="Lawrence Berkeley National Laboratory"/>
            <person name="Steindorff A."/>
            <person name="Hensen N."/>
            <person name="Bonometti L."/>
            <person name="Westerberg I."/>
            <person name="Brannstrom I.O."/>
            <person name="Guillou S."/>
            <person name="Cros-Aarteil S."/>
            <person name="Calhoun S."/>
            <person name="Haridas S."/>
            <person name="Kuo A."/>
            <person name="Mondo S."/>
            <person name="Pangilinan J."/>
            <person name="Riley R."/>
            <person name="Labutti K."/>
            <person name="Andreopoulos B."/>
            <person name="Lipzen A."/>
            <person name="Chen C."/>
            <person name="Yanf M."/>
            <person name="Daum C."/>
            <person name="Ng V."/>
            <person name="Clum A."/>
            <person name="Ohm R."/>
            <person name="Martin F."/>
            <person name="Silar P."/>
            <person name="Natvig D."/>
            <person name="Lalanne C."/>
            <person name="Gautier V."/>
            <person name="Ament-Velasquez S.L."/>
            <person name="Kruys A."/>
            <person name="Hutchinson M.I."/>
            <person name="Powell A.J."/>
            <person name="Barry K."/>
            <person name="Miller A.N."/>
            <person name="Grigoriev I.V."/>
            <person name="Debuchy R."/>
            <person name="Gladieux P."/>
            <person name="Thoren M.H."/>
            <person name="Johannesson H."/>
        </authorList>
    </citation>
    <scope>NUCLEOTIDE SEQUENCE</scope>
    <source>
        <strain evidence="5">CBS 990.96</strain>
    </source>
</reference>
<dbReference type="EMBL" id="MU865367">
    <property type="protein sequence ID" value="KAK4225447.1"/>
    <property type="molecule type" value="Genomic_DNA"/>
</dbReference>